<keyword evidence="12" id="KW-1185">Reference proteome</keyword>
<dbReference type="CDD" id="cd22391">
    <property type="entry name" value="KH-I_PNO1_rpt1"/>
    <property type="match status" value="1"/>
</dbReference>
<evidence type="ECO:0000256" key="5">
    <source>
        <dbReference type="ARBA" id="ARBA00022884"/>
    </source>
</evidence>
<dbReference type="Pfam" id="PF22891">
    <property type="entry name" value="KH_PNO1_2nd"/>
    <property type="match status" value="1"/>
</dbReference>
<feature type="compositionally biased region" description="Polar residues" evidence="9">
    <location>
        <begin position="27"/>
        <end position="36"/>
    </location>
</feature>
<evidence type="ECO:0000256" key="7">
    <source>
        <dbReference type="ARBA" id="ARBA00025554"/>
    </source>
</evidence>
<dbReference type="Proteomes" id="UP000092154">
    <property type="component" value="Unassembled WGS sequence"/>
</dbReference>
<protein>
    <recommendedName>
        <fullName evidence="4">Pre-rRNA-processing protein PNO1</fullName>
    </recommendedName>
    <alternativeName>
        <fullName evidence="8">Pre-rRNA-processing protein pno1</fullName>
    </alternativeName>
</protein>
<dbReference type="PANTHER" id="PTHR12826:SF13">
    <property type="entry name" value="RNA-BINDING PROTEIN PNO1"/>
    <property type="match status" value="1"/>
</dbReference>
<dbReference type="Gene3D" id="3.30.1370.10">
    <property type="entry name" value="K Homology domain, type 1"/>
    <property type="match status" value="1"/>
</dbReference>
<name>A0A1B7NB47_9AGAM</name>
<reference evidence="11 12" key="1">
    <citation type="submission" date="2016-06" db="EMBL/GenBank/DDBJ databases">
        <title>Comparative genomics of the ectomycorrhizal sister species Rhizopogon vinicolor and Rhizopogon vesiculosus (Basidiomycota: Boletales) reveals a divergence of the mating type B locus.</title>
        <authorList>
            <consortium name="DOE Joint Genome Institute"/>
            <person name="Mujic A.B."/>
            <person name="Kuo A."/>
            <person name="Tritt A."/>
            <person name="Lipzen A."/>
            <person name="Chen C."/>
            <person name="Johnson J."/>
            <person name="Sharma A."/>
            <person name="Barry K."/>
            <person name="Grigoriev I.V."/>
            <person name="Spatafora J.W."/>
        </authorList>
    </citation>
    <scope>NUCLEOTIDE SEQUENCE [LARGE SCALE GENOMIC DNA]</scope>
    <source>
        <strain evidence="11 12">AM-OR11-026</strain>
    </source>
</reference>
<evidence type="ECO:0000256" key="9">
    <source>
        <dbReference type="SAM" id="MobiDB-lite"/>
    </source>
</evidence>
<dbReference type="AlphaFoldDB" id="A0A1B7NB47"/>
<dbReference type="FunFam" id="3.30.1370.10:FF:000009">
    <property type="entry name" value="RNA-binding protein PNO1"/>
    <property type="match status" value="1"/>
</dbReference>
<comment type="similarity">
    <text evidence="2">Belongs to the PNO1 family.</text>
</comment>
<evidence type="ECO:0000313" key="11">
    <source>
        <dbReference type="EMBL" id="OAX42004.1"/>
    </source>
</evidence>
<feature type="compositionally biased region" description="Basic residues" evidence="9">
    <location>
        <begin position="14"/>
        <end position="25"/>
    </location>
</feature>
<keyword evidence="5" id="KW-0694">RNA-binding</keyword>
<dbReference type="InterPro" id="IPR004087">
    <property type="entry name" value="KH_dom"/>
</dbReference>
<evidence type="ECO:0000256" key="8">
    <source>
        <dbReference type="ARBA" id="ARBA00071744"/>
    </source>
</evidence>
<keyword evidence="6" id="KW-0539">Nucleus</keyword>
<accession>A0A1B7NB47</accession>
<evidence type="ECO:0000256" key="1">
    <source>
        <dbReference type="ARBA" id="ARBA00004604"/>
    </source>
</evidence>
<dbReference type="InParanoid" id="A0A1B7NB47"/>
<dbReference type="GO" id="GO:0003723">
    <property type="term" value="F:RNA binding"/>
    <property type="evidence" value="ECO:0007669"/>
    <property type="project" value="UniProtKB-KW"/>
</dbReference>
<dbReference type="OrthoDB" id="1932641at2759"/>
<dbReference type="STRING" id="1314800.A0A1B7NB47"/>
<dbReference type="SMART" id="SM00322">
    <property type="entry name" value="KH"/>
    <property type="match status" value="1"/>
</dbReference>
<evidence type="ECO:0000256" key="3">
    <source>
        <dbReference type="ARBA" id="ARBA00011420"/>
    </source>
</evidence>
<sequence>MVVAHVEQSTSASKNRRGMSKKKARTAGTTPSQQVNGDEEMASEVIPPSKSNHTAEDDDLMIDADPTSTLEESSVPSFQALPASAARSTLKSETRRIAIPPHRMTPIKKDWINIFSPLTEILGLQVRMNVQRRCVEIRTSKATKEIGALQKGADFVKAYALGFDVNDAIALLRMDDLYLDSFEIKDVKTLHGDHLSRAIGRIAGQEGKTKFTIENASRTRIVLADTKIHIMGSFQNIKIARDAIVSLILGSPPGKVYAGLRTVSSRMKQRAL</sequence>
<evidence type="ECO:0000313" key="12">
    <source>
        <dbReference type="Proteomes" id="UP000092154"/>
    </source>
</evidence>
<dbReference type="GO" id="GO:0005730">
    <property type="term" value="C:nucleolus"/>
    <property type="evidence" value="ECO:0007669"/>
    <property type="project" value="UniProtKB-SubCell"/>
</dbReference>
<organism evidence="11 12">
    <name type="scientific">Rhizopogon vinicolor AM-OR11-026</name>
    <dbReference type="NCBI Taxonomy" id="1314800"/>
    <lineage>
        <taxon>Eukaryota</taxon>
        <taxon>Fungi</taxon>
        <taxon>Dikarya</taxon>
        <taxon>Basidiomycota</taxon>
        <taxon>Agaricomycotina</taxon>
        <taxon>Agaricomycetes</taxon>
        <taxon>Agaricomycetidae</taxon>
        <taxon>Boletales</taxon>
        <taxon>Suillineae</taxon>
        <taxon>Rhizopogonaceae</taxon>
        <taxon>Rhizopogon</taxon>
    </lineage>
</organism>
<gene>
    <name evidence="11" type="ORF">K503DRAFT_711472</name>
</gene>
<feature type="region of interest" description="Disordered" evidence="9">
    <location>
        <begin position="1"/>
        <end position="60"/>
    </location>
</feature>
<comment type="function">
    <text evidence="7">Required for small ribosomal subunit (SSU) synthesis. Has a role in the processing of early nucleolar and late cytoplasmic pre-RNA species.</text>
</comment>
<comment type="subunit">
    <text evidence="3">Component of the small ribosomal subunit, ribosomal RNA processing complex (SSU RRP complex).</text>
</comment>
<evidence type="ECO:0000256" key="2">
    <source>
        <dbReference type="ARBA" id="ARBA00007515"/>
    </source>
</evidence>
<dbReference type="CDD" id="cd22392">
    <property type="entry name" value="KH-I_PNO1_rpt2"/>
    <property type="match status" value="1"/>
</dbReference>
<dbReference type="SUPFAM" id="SSF54791">
    <property type="entry name" value="Eukaryotic type KH-domain (KH-domain type I)"/>
    <property type="match status" value="1"/>
</dbReference>
<comment type="subcellular location">
    <subcellularLocation>
        <location evidence="1">Nucleus</location>
        <location evidence="1">Nucleolus</location>
    </subcellularLocation>
</comment>
<evidence type="ECO:0000256" key="6">
    <source>
        <dbReference type="ARBA" id="ARBA00023242"/>
    </source>
</evidence>
<evidence type="ECO:0000256" key="4">
    <source>
        <dbReference type="ARBA" id="ARBA00016042"/>
    </source>
</evidence>
<dbReference type="PANTHER" id="PTHR12826">
    <property type="entry name" value="RIBONUCLEASE Y"/>
    <property type="match status" value="1"/>
</dbReference>
<dbReference type="EMBL" id="KV448166">
    <property type="protein sequence ID" value="OAX42004.1"/>
    <property type="molecule type" value="Genomic_DNA"/>
</dbReference>
<feature type="domain" description="K Homology" evidence="10">
    <location>
        <begin position="184"/>
        <end position="249"/>
    </location>
</feature>
<proteinExistence type="inferred from homology"/>
<evidence type="ECO:0000259" key="10">
    <source>
        <dbReference type="SMART" id="SM00322"/>
    </source>
</evidence>
<dbReference type="InterPro" id="IPR036612">
    <property type="entry name" value="KH_dom_type_1_sf"/>
</dbReference>
<dbReference type="InterPro" id="IPR055211">
    <property type="entry name" value="KH_PNO1_2nd"/>
</dbReference>
<dbReference type="InterPro" id="IPR055212">
    <property type="entry name" value="KH-I_PNO1_first"/>
</dbReference>
<dbReference type="FunCoup" id="A0A1B7NB47">
    <property type="interactions" value="382"/>
</dbReference>